<dbReference type="Proteomes" id="UP001309876">
    <property type="component" value="Unassembled WGS sequence"/>
</dbReference>
<evidence type="ECO:0000256" key="1">
    <source>
        <dbReference type="SAM" id="MobiDB-lite"/>
    </source>
</evidence>
<reference evidence="3 4" key="1">
    <citation type="submission" date="2023-08" db="EMBL/GenBank/DDBJ databases">
        <title>Black Yeasts Isolated from many extreme environments.</title>
        <authorList>
            <person name="Coleine C."/>
            <person name="Stajich J.E."/>
            <person name="Selbmann L."/>
        </authorList>
    </citation>
    <scope>NUCLEOTIDE SEQUENCE [LARGE SCALE GENOMIC DNA]</scope>
    <source>
        <strain evidence="3 4">CCFEE 5910</strain>
    </source>
</reference>
<keyword evidence="4" id="KW-1185">Reference proteome</keyword>
<feature type="region of interest" description="Disordered" evidence="1">
    <location>
        <begin position="85"/>
        <end position="178"/>
    </location>
</feature>
<dbReference type="GO" id="GO:0016973">
    <property type="term" value="P:poly(A)+ mRNA export from nucleus"/>
    <property type="evidence" value="ECO:0007669"/>
    <property type="project" value="TreeGrafter"/>
</dbReference>
<evidence type="ECO:0000313" key="4">
    <source>
        <dbReference type="Proteomes" id="UP001309876"/>
    </source>
</evidence>
<dbReference type="AlphaFoldDB" id="A0AAN7T482"/>
<proteinExistence type="predicted"/>
<dbReference type="Gene3D" id="1.10.8.10">
    <property type="entry name" value="DNA helicase RuvA subunit, C-terminal domain"/>
    <property type="match status" value="1"/>
</dbReference>
<dbReference type="InterPro" id="IPR001611">
    <property type="entry name" value="Leu-rich_rpt"/>
</dbReference>
<dbReference type="InterPro" id="IPR030217">
    <property type="entry name" value="NXF_fam"/>
</dbReference>
<dbReference type="InterPro" id="IPR005637">
    <property type="entry name" value="TAP_C_dom"/>
</dbReference>
<accession>A0AAN7T482</accession>
<dbReference type="InterPro" id="IPR009060">
    <property type="entry name" value="UBA-like_sf"/>
</dbReference>
<dbReference type="GO" id="GO:0005634">
    <property type="term" value="C:nucleus"/>
    <property type="evidence" value="ECO:0007669"/>
    <property type="project" value="InterPro"/>
</dbReference>
<dbReference type="PANTHER" id="PTHR10662:SF22">
    <property type="entry name" value="NUCLEAR RNA EXPORT FACTOR 1"/>
    <property type="match status" value="1"/>
</dbReference>
<dbReference type="SUPFAM" id="SSF46934">
    <property type="entry name" value="UBA-like"/>
    <property type="match status" value="1"/>
</dbReference>
<dbReference type="PROSITE" id="PS51281">
    <property type="entry name" value="TAP_C"/>
    <property type="match status" value="1"/>
</dbReference>
<evidence type="ECO:0000313" key="3">
    <source>
        <dbReference type="EMBL" id="KAK5089151.1"/>
    </source>
</evidence>
<dbReference type="PROSITE" id="PS51450">
    <property type="entry name" value="LRR"/>
    <property type="match status" value="1"/>
</dbReference>
<dbReference type="GO" id="GO:0003723">
    <property type="term" value="F:RNA binding"/>
    <property type="evidence" value="ECO:0007669"/>
    <property type="project" value="TreeGrafter"/>
</dbReference>
<dbReference type="EMBL" id="JAVRRJ010000002">
    <property type="protein sequence ID" value="KAK5089151.1"/>
    <property type="molecule type" value="Genomic_DNA"/>
</dbReference>
<comment type="caution">
    <text evidence="3">The sequence shown here is derived from an EMBL/GenBank/DDBJ whole genome shotgun (WGS) entry which is preliminary data.</text>
</comment>
<protein>
    <submittedName>
        <fullName evidence="3">Nuclear mRNA export, poly(A)+RNA binding protein</fullName>
    </submittedName>
</protein>
<evidence type="ECO:0000259" key="2">
    <source>
        <dbReference type="PROSITE" id="PS51281"/>
    </source>
</evidence>
<dbReference type="CDD" id="cd14342">
    <property type="entry name" value="UBA_TAP-C"/>
    <property type="match status" value="1"/>
</dbReference>
<feature type="compositionally biased region" description="Polar residues" evidence="1">
    <location>
        <begin position="148"/>
        <end position="170"/>
    </location>
</feature>
<dbReference type="SMART" id="SM00804">
    <property type="entry name" value="TAP_C"/>
    <property type="match status" value="1"/>
</dbReference>
<feature type="compositionally biased region" description="Low complexity" evidence="1">
    <location>
        <begin position="94"/>
        <end position="109"/>
    </location>
</feature>
<sequence>MAGRMDTDDTVILSVTNWTNSKASNDPDGGQSSLEGWLKRKAQREILASQRSGNVLQLQVRGRDKRSFLHINGWKWAGVDVTITDGQAPEAPRGPRNQQGGFNQNQRNGDLSSRVTGGPNNNNFNNRNQSKELFNNAPSGPRGGGFQQHRQQNGNSSANPFNQASNNPFNRPNDKQQPADELTQAMIEVIRSRYNAADKFLNLSELATHPTIVVLGLNSREPEKVFRVLFITLEQHVFETREKRAEMIESVSFAKNGLTTVKEIIGASSTFYKIKNLDLSDNQLNKITDLTWWKSRFPDLEQIILSGNPVDSPQTRAEVRKWYRNLKGYNLLPLDAPLNGALNNGLETAPPVPSPSPALEAALNGQILTPAGHPEFPPGSTFGLPVPGKPEDQVLKEQLGLKFSFETRLKMKWVEECLVTNNFDYDRAMNDLNVTLSTGNVPADAFLQV</sequence>
<feature type="compositionally biased region" description="Polar residues" evidence="1">
    <location>
        <begin position="110"/>
        <end position="119"/>
    </location>
</feature>
<dbReference type="Gene3D" id="3.80.10.10">
    <property type="entry name" value="Ribonuclease Inhibitor"/>
    <property type="match status" value="1"/>
</dbReference>
<dbReference type="PANTHER" id="PTHR10662">
    <property type="entry name" value="NUCLEAR RNA EXPORT FACTOR"/>
    <property type="match status" value="1"/>
</dbReference>
<name>A0AAN7T482_9EURO</name>
<dbReference type="SUPFAM" id="SSF52058">
    <property type="entry name" value="L domain-like"/>
    <property type="match status" value="1"/>
</dbReference>
<organism evidence="3 4">
    <name type="scientific">Lithohypha guttulata</name>
    <dbReference type="NCBI Taxonomy" id="1690604"/>
    <lineage>
        <taxon>Eukaryota</taxon>
        <taxon>Fungi</taxon>
        <taxon>Dikarya</taxon>
        <taxon>Ascomycota</taxon>
        <taxon>Pezizomycotina</taxon>
        <taxon>Eurotiomycetes</taxon>
        <taxon>Chaetothyriomycetidae</taxon>
        <taxon>Chaetothyriales</taxon>
        <taxon>Trichomeriaceae</taxon>
        <taxon>Lithohypha</taxon>
    </lineage>
</organism>
<dbReference type="Pfam" id="PF03943">
    <property type="entry name" value="TAP_C"/>
    <property type="match status" value="1"/>
</dbReference>
<gene>
    <name evidence="3" type="primary">MEX67</name>
    <name evidence="3" type="ORF">LTR05_003375</name>
</gene>
<feature type="domain" description="TAP-C" evidence="2">
    <location>
        <begin position="394"/>
        <end position="449"/>
    </location>
</feature>
<dbReference type="InterPro" id="IPR032675">
    <property type="entry name" value="LRR_dom_sf"/>
</dbReference>